<dbReference type="Proteomes" id="UP000283530">
    <property type="component" value="Unassembled WGS sequence"/>
</dbReference>
<evidence type="ECO:0000313" key="3">
    <source>
        <dbReference type="Proteomes" id="UP000283530"/>
    </source>
</evidence>
<name>A0A443NWK2_9MAGN</name>
<proteinExistence type="predicted"/>
<evidence type="ECO:0000256" key="1">
    <source>
        <dbReference type="SAM" id="MobiDB-lite"/>
    </source>
</evidence>
<accession>A0A443NWK2</accession>
<dbReference type="STRING" id="337451.A0A443NWK2"/>
<dbReference type="PANTHER" id="PTHR34285">
    <property type="entry name" value="OS08G0510800 PROTEIN"/>
    <property type="match status" value="1"/>
</dbReference>
<dbReference type="OrthoDB" id="1926966at2759"/>
<dbReference type="PANTHER" id="PTHR34285:SF3">
    <property type="entry name" value="OS08G0510800 PROTEIN"/>
    <property type="match status" value="1"/>
</dbReference>
<sequence length="341" mass="36760">MKASLKFREDQKPLVRAKIPVSILGLPFLSAISAGDSKELSLSLSTSFDSGPSLKISYQPNDSWNPFSLIVKTGIGSFGSPISAPLAMSAEFNLLGLSRGNPTFFLQFKPQIGDFSIKKSAGSTIALPADAMFFGRIIKAIEKDPDSDLETPIENGIFSGQKANGFRPDFRSGGVLDGVLSGVEVNARSVLPLRSNARMKFRWGVRLPEGVFAKDGRYLHPTAEMSLRKIPLLVMSKISIEHVAEVERAGEKSRTDGGGVVEECYSVRRQLEALQTENGLLRKAVEELRSEFGAGKCIPAATYQNSGEALRNGDKNGGKPGAGNKDRRGSLMPELVDTPGK</sequence>
<gene>
    <name evidence="2" type="ORF">CKAN_01160200</name>
</gene>
<comment type="caution">
    <text evidence="2">The sequence shown here is derived from an EMBL/GenBank/DDBJ whole genome shotgun (WGS) entry which is preliminary data.</text>
</comment>
<dbReference type="EMBL" id="QPKB01000004">
    <property type="protein sequence ID" value="RWR82866.1"/>
    <property type="molecule type" value="Genomic_DNA"/>
</dbReference>
<organism evidence="2 3">
    <name type="scientific">Cinnamomum micranthum f. kanehirae</name>
    <dbReference type="NCBI Taxonomy" id="337451"/>
    <lineage>
        <taxon>Eukaryota</taxon>
        <taxon>Viridiplantae</taxon>
        <taxon>Streptophyta</taxon>
        <taxon>Embryophyta</taxon>
        <taxon>Tracheophyta</taxon>
        <taxon>Spermatophyta</taxon>
        <taxon>Magnoliopsida</taxon>
        <taxon>Magnoliidae</taxon>
        <taxon>Laurales</taxon>
        <taxon>Lauraceae</taxon>
        <taxon>Cinnamomum</taxon>
    </lineage>
</organism>
<keyword evidence="3" id="KW-1185">Reference proteome</keyword>
<feature type="region of interest" description="Disordered" evidence="1">
    <location>
        <begin position="303"/>
        <end position="341"/>
    </location>
</feature>
<protein>
    <submittedName>
        <fullName evidence="2">Uncharacterized protein</fullName>
    </submittedName>
</protein>
<dbReference type="AlphaFoldDB" id="A0A443NWK2"/>
<reference evidence="2 3" key="1">
    <citation type="journal article" date="2019" name="Nat. Plants">
        <title>Stout camphor tree genome fills gaps in understanding of flowering plant genome evolution.</title>
        <authorList>
            <person name="Chaw S.M."/>
            <person name="Liu Y.C."/>
            <person name="Wu Y.W."/>
            <person name="Wang H.Y."/>
            <person name="Lin C.I."/>
            <person name="Wu C.S."/>
            <person name="Ke H.M."/>
            <person name="Chang L.Y."/>
            <person name="Hsu C.Y."/>
            <person name="Yang H.T."/>
            <person name="Sudianto E."/>
            <person name="Hsu M.H."/>
            <person name="Wu K.P."/>
            <person name="Wang L.N."/>
            <person name="Leebens-Mack J.H."/>
            <person name="Tsai I.J."/>
        </authorList>
    </citation>
    <scope>NUCLEOTIDE SEQUENCE [LARGE SCALE GENOMIC DNA]</scope>
    <source>
        <strain evidence="3">cv. Chaw 1501</strain>
        <tissue evidence="2">Young leaves</tissue>
    </source>
</reference>
<evidence type="ECO:0000313" key="2">
    <source>
        <dbReference type="EMBL" id="RWR82866.1"/>
    </source>
</evidence>